<evidence type="ECO:0000256" key="1">
    <source>
        <dbReference type="SAM" id="MobiDB-lite"/>
    </source>
</evidence>
<name>A0A1H9LWN3_BUTFI</name>
<dbReference type="RefSeq" id="WP_074754104.1">
    <property type="nucleotide sequence ID" value="NZ_FOGJ01000002.1"/>
</dbReference>
<dbReference type="AlphaFoldDB" id="A0A1H9LWN3"/>
<dbReference type="eggNOG" id="ENOG502Z93Y">
    <property type="taxonomic scope" value="Bacteria"/>
</dbReference>
<evidence type="ECO:0000259" key="2">
    <source>
        <dbReference type="Pfam" id="PF02120"/>
    </source>
</evidence>
<sequence length="621" mass="65758">MPGSLTVGPGGQIQGSPQVSRTSEIAVISKGQEQLRSLSAGDSLSGKVVSVMKGLDGSRTAQIDLGNNTLVDAKLQNGMQLSTGQVVSFSVKSSASGTLTLTPLYQNTAALDATASKALIAAGLSVTDELGQMVSEMMKEGMSIDKQSLLQMSRVLTDNPGADISTLVQMKNLNIPITEGNIQQFQNYQNYQHQVLNGANAIIDELPNAFSAMAQAGDKTGALDLYGSLMKLFAGGDQAQGTGISDSIKAGANEASINSLINAEGGEDSAGKAVEGKVSAGDAANEDPLKTIKGDGTLTNKAQASADGMILGKDGLMPASDDGKEVSGQLIAGSNTQAAAGAGNALGIGAKMDLAQFVSALKSAGVSEDALNELIKVGSGDQAALLRQLSELYDKTIHNSAGADRAWGRLFSSDTFNELLKNNIASSWTIRPDDVSDKDNVRNLYERLNSQVKQLTTLLQGHVGENSSVFQSSQNLSQNIDFMNQLNQMYAYVQLPLKMSGNDAHGDLYVYSNKKHMASDDGSVSALLHLDMNNLGPLDVYVRMTDMKVSTNFYMADESCIDLIMEHIDELTARLNKRGYQMSYQVLPSEDLKSENRAVDALLQADDKMTTISSTSFDARA</sequence>
<organism evidence="3 4">
    <name type="scientific">Butyrivibrio fibrisolvens</name>
    <dbReference type="NCBI Taxonomy" id="831"/>
    <lineage>
        <taxon>Bacteria</taxon>
        <taxon>Bacillati</taxon>
        <taxon>Bacillota</taxon>
        <taxon>Clostridia</taxon>
        <taxon>Lachnospirales</taxon>
        <taxon>Lachnospiraceae</taxon>
        <taxon>Butyrivibrio</taxon>
    </lineage>
</organism>
<dbReference type="OrthoDB" id="1938931at2"/>
<proteinExistence type="predicted"/>
<evidence type="ECO:0000313" key="4">
    <source>
        <dbReference type="Proteomes" id="UP000182584"/>
    </source>
</evidence>
<dbReference type="Proteomes" id="UP000182584">
    <property type="component" value="Unassembled WGS sequence"/>
</dbReference>
<dbReference type="EMBL" id="FOGJ01000002">
    <property type="protein sequence ID" value="SER15834.1"/>
    <property type="molecule type" value="Genomic_DNA"/>
</dbReference>
<dbReference type="Pfam" id="PF02120">
    <property type="entry name" value="Flg_hook"/>
    <property type="match status" value="1"/>
</dbReference>
<gene>
    <name evidence="3" type="ORF">SAMN04487884_102218</name>
</gene>
<dbReference type="InterPro" id="IPR021136">
    <property type="entry name" value="Flagellar_hook_control-like_C"/>
</dbReference>
<protein>
    <submittedName>
        <fullName evidence="3">Hook-length control protein FliK</fullName>
    </submittedName>
</protein>
<evidence type="ECO:0000313" key="3">
    <source>
        <dbReference type="EMBL" id="SER15834.1"/>
    </source>
</evidence>
<dbReference type="Gene3D" id="3.30.750.140">
    <property type="match status" value="1"/>
</dbReference>
<feature type="domain" description="Flagellar hook-length control protein-like C-terminal" evidence="2">
    <location>
        <begin position="517"/>
        <end position="583"/>
    </location>
</feature>
<dbReference type="InterPro" id="IPR038610">
    <property type="entry name" value="FliK-like_C_sf"/>
</dbReference>
<feature type="region of interest" description="Disordered" evidence="1">
    <location>
        <begin position="1"/>
        <end position="20"/>
    </location>
</feature>
<accession>A0A1H9LWN3</accession>
<reference evidence="3 4" key="1">
    <citation type="submission" date="2016-10" db="EMBL/GenBank/DDBJ databases">
        <authorList>
            <person name="de Groot N.N."/>
        </authorList>
    </citation>
    <scope>NUCLEOTIDE SEQUENCE [LARGE SCALE GENOMIC DNA]</scope>
    <source>
        <strain evidence="3 4">AR40</strain>
    </source>
</reference>
<feature type="region of interest" description="Disordered" evidence="1">
    <location>
        <begin position="266"/>
        <end position="296"/>
    </location>
</feature>